<dbReference type="Gene3D" id="3.30.40.10">
    <property type="entry name" value="Zinc/RING finger domain, C3HC4 (zinc finger)"/>
    <property type="match status" value="1"/>
</dbReference>
<dbReference type="GO" id="GO:0004672">
    <property type="term" value="F:protein kinase activity"/>
    <property type="evidence" value="ECO:0007669"/>
    <property type="project" value="InterPro"/>
</dbReference>
<evidence type="ECO:0000259" key="7">
    <source>
        <dbReference type="PROSITE" id="PS50011"/>
    </source>
</evidence>
<evidence type="ECO:0000256" key="4">
    <source>
        <dbReference type="ARBA" id="ARBA00012483"/>
    </source>
</evidence>
<dbReference type="Pfam" id="PF07714">
    <property type="entry name" value="PK_Tyr_Ser-Thr"/>
    <property type="match status" value="1"/>
</dbReference>
<evidence type="ECO:0000313" key="9">
    <source>
        <dbReference type="EMBL" id="KAK1392007.1"/>
    </source>
</evidence>
<comment type="pathway">
    <text evidence="3">Protein modification; protein ubiquitination.</text>
</comment>
<proteinExistence type="predicted"/>
<dbReference type="PANTHER" id="PTHR45647">
    <property type="entry name" value="OS02G0152300 PROTEIN"/>
    <property type="match status" value="1"/>
</dbReference>
<dbReference type="EC" id="2.3.2.27" evidence="4"/>
<reference evidence="9" key="1">
    <citation type="submission" date="2023-02" db="EMBL/GenBank/DDBJ databases">
        <title>Genome of toxic invasive species Heracleum sosnowskyi carries increased number of genes despite the absence of recent whole-genome duplications.</title>
        <authorList>
            <person name="Schelkunov M."/>
            <person name="Shtratnikova V."/>
            <person name="Makarenko M."/>
            <person name="Klepikova A."/>
            <person name="Omelchenko D."/>
            <person name="Novikova G."/>
            <person name="Obukhova E."/>
            <person name="Bogdanov V."/>
            <person name="Penin A."/>
            <person name="Logacheva M."/>
        </authorList>
    </citation>
    <scope>NUCLEOTIDE SEQUENCE</scope>
    <source>
        <strain evidence="9">Hsosn_3</strain>
        <tissue evidence="9">Leaf</tissue>
    </source>
</reference>
<dbReference type="InterPro" id="IPR013083">
    <property type="entry name" value="Znf_RING/FYVE/PHD"/>
</dbReference>
<keyword evidence="10" id="KW-1185">Reference proteome</keyword>
<dbReference type="EMBL" id="JAUIZM010000003">
    <property type="protein sequence ID" value="KAK1392007.1"/>
    <property type="molecule type" value="Genomic_DNA"/>
</dbReference>
<dbReference type="PROSITE" id="PS50011">
    <property type="entry name" value="PROTEIN_KINASE_DOM"/>
    <property type="match status" value="1"/>
</dbReference>
<comment type="catalytic activity">
    <reaction evidence="1">
        <text>S-ubiquitinyl-[E2 ubiquitin-conjugating enzyme]-L-cysteine + [acceptor protein]-L-lysine = [E2 ubiquitin-conjugating enzyme]-L-cysteine + N(6)-ubiquitinyl-[acceptor protein]-L-lysine.</text>
        <dbReference type="EC" id="2.3.2.27"/>
    </reaction>
</comment>
<dbReference type="Pfam" id="PF04564">
    <property type="entry name" value="U-box"/>
    <property type="match status" value="1"/>
</dbReference>
<dbReference type="Gene3D" id="3.30.200.20">
    <property type="entry name" value="Phosphorylase Kinase, domain 1"/>
    <property type="match status" value="1"/>
</dbReference>
<dbReference type="InterPro" id="IPR001245">
    <property type="entry name" value="Ser-Thr/Tyr_kinase_cat_dom"/>
</dbReference>
<dbReference type="AlphaFoldDB" id="A0AAD8IX87"/>
<protein>
    <recommendedName>
        <fullName evidence="4">RING-type E3 ubiquitin transferase</fullName>
        <ecNumber evidence="4">2.3.2.27</ecNumber>
    </recommendedName>
</protein>
<dbReference type="PANTHER" id="PTHR45647:SF56">
    <property type="entry name" value="U-BOX DOMAIN-CONTAINING PROTEIN 50-RELATED"/>
    <property type="match status" value="1"/>
</dbReference>
<comment type="function">
    <text evidence="2">Functions as an E3 ubiquitin ligase.</text>
</comment>
<dbReference type="GO" id="GO:0061630">
    <property type="term" value="F:ubiquitin protein ligase activity"/>
    <property type="evidence" value="ECO:0007669"/>
    <property type="project" value="UniProtKB-EC"/>
</dbReference>
<name>A0AAD8IX87_9APIA</name>
<evidence type="ECO:0000256" key="1">
    <source>
        <dbReference type="ARBA" id="ARBA00000900"/>
    </source>
</evidence>
<keyword evidence="5" id="KW-0808">Transferase</keyword>
<gene>
    <name evidence="9" type="ORF">POM88_011063</name>
</gene>
<dbReference type="InterPro" id="IPR000719">
    <property type="entry name" value="Prot_kinase_dom"/>
</dbReference>
<dbReference type="Gene3D" id="1.10.510.10">
    <property type="entry name" value="Transferase(Phosphotransferase) domain 1"/>
    <property type="match status" value="1"/>
</dbReference>
<dbReference type="Proteomes" id="UP001237642">
    <property type="component" value="Unassembled WGS sequence"/>
</dbReference>
<evidence type="ECO:0000259" key="8">
    <source>
        <dbReference type="PROSITE" id="PS51698"/>
    </source>
</evidence>
<sequence length="793" mass="89999">MEGQVERVYVAIGNDLEDGLGTLEWTLRKWPPYSLHIVIIYSDNNNMGKDHHVLTPFGNKLPKSLLNDEKFADLRKYEMDKTLSKYIACCAKVKLEILDIDKYDEPLQDIILGLISGVRISKLVMGFTFLKSSTWRSRNEITGPFYIQQKKPEFCEFFVIYGGKLVFLREEHNEGFVEDDQGNLVAKVGKRSSFKGWFGKMFQDNSGTGKSPPCSPSQQTTVDSSNQWEKYVEEIETYFNNQLLPSNEDEQDGEVANGVLFNNLKEDHDIAETMSAEEKVEAMKMKLGRAQEAIKLQRGEAKISIQRQKKAEWATSLCIQQAEELEGRSNRERVNGIKQMKDLDARKEELHEIRTEVVERTRQLTSTLRLQVKLSNKLRASASSKLNLEGILQNTATKMADVVREIEVLRKQRDVIHRRIECCIEKNAVTSMDDLKFNYREFTPAEIRVATDNFSRHFTLKCGGECTNMYMGRIIATTVAIKSMLHLSMDAESFRTKAKLLCEVRHPNIIAVLGFCMPLQCIVFEYMYNGCLRDTLFTSSRSSRKTNKGLNWHARICIAAEVCSGLAFLHQAQPRAIFHGNLDPSKILLDRNNVAKIHGSGLAYCIHEFDTKSDIQALGNLILQLLTGKNWARLVHEATILMDQVALVALLDETAGDWPLDIAMELGRIARRCLSGNNEHNGAGTTMGELNEVRKLADGLLENGGEYSRAVMEESRTVPSAFICPIYQDIMKEPHLAEDGFSYELEGIQEWLGTGHDTSPMTNLKLKHKHLTPNHTLQFLIQDWHCKTSFPPA</sequence>
<dbReference type="GO" id="GO:0016567">
    <property type="term" value="P:protein ubiquitination"/>
    <property type="evidence" value="ECO:0007669"/>
    <property type="project" value="InterPro"/>
</dbReference>
<evidence type="ECO:0000256" key="5">
    <source>
        <dbReference type="ARBA" id="ARBA00022679"/>
    </source>
</evidence>
<dbReference type="InterPro" id="IPR011009">
    <property type="entry name" value="Kinase-like_dom_sf"/>
</dbReference>
<evidence type="ECO:0000256" key="2">
    <source>
        <dbReference type="ARBA" id="ARBA00003861"/>
    </source>
</evidence>
<comment type="caution">
    <text evidence="9">The sequence shown here is derived from an EMBL/GenBank/DDBJ whole genome shotgun (WGS) entry which is preliminary data.</text>
</comment>
<reference evidence="9" key="2">
    <citation type="submission" date="2023-05" db="EMBL/GenBank/DDBJ databases">
        <authorList>
            <person name="Schelkunov M.I."/>
        </authorList>
    </citation>
    <scope>NUCLEOTIDE SEQUENCE</scope>
    <source>
        <strain evidence="9">Hsosn_3</strain>
        <tissue evidence="9">Leaf</tissue>
    </source>
</reference>
<organism evidence="9 10">
    <name type="scientific">Heracleum sosnowskyi</name>
    <dbReference type="NCBI Taxonomy" id="360622"/>
    <lineage>
        <taxon>Eukaryota</taxon>
        <taxon>Viridiplantae</taxon>
        <taxon>Streptophyta</taxon>
        <taxon>Embryophyta</taxon>
        <taxon>Tracheophyta</taxon>
        <taxon>Spermatophyta</taxon>
        <taxon>Magnoliopsida</taxon>
        <taxon>eudicotyledons</taxon>
        <taxon>Gunneridae</taxon>
        <taxon>Pentapetalae</taxon>
        <taxon>asterids</taxon>
        <taxon>campanulids</taxon>
        <taxon>Apiales</taxon>
        <taxon>Apiaceae</taxon>
        <taxon>Apioideae</taxon>
        <taxon>apioid superclade</taxon>
        <taxon>Tordylieae</taxon>
        <taxon>Tordyliinae</taxon>
        <taxon>Heracleum</taxon>
    </lineage>
</organism>
<feature type="domain" description="U-box" evidence="8">
    <location>
        <begin position="717"/>
        <end position="791"/>
    </location>
</feature>
<feature type="domain" description="Protein kinase" evidence="7">
    <location>
        <begin position="455"/>
        <end position="723"/>
    </location>
</feature>
<dbReference type="SMART" id="SM00504">
    <property type="entry name" value="Ubox"/>
    <property type="match status" value="1"/>
</dbReference>
<dbReference type="GO" id="GO:0005524">
    <property type="term" value="F:ATP binding"/>
    <property type="evidence" value="ECO:0007669"/>
    <property type="project" value="InterPro"/>
</dbReference>
<evidence type="ECO:0000256" key="6">
    <source>
        <dbReference type="ARBA" id="ARBA00022786"/>
    </source>
</evidence>
<evidence type="ECO:0000313" key="10">
    <source>
        <dbReference type="Proteomes" id="UP001237642"/>
    </source>
</evidence>
<evidence type="ECO:0000256" key="3">
    <source>
        <dbReference type="ARBA" id="ARBA00004906"/>
    </source>
</evidence>
<dbReference type="CDD" id="cd16655">
    <property type="entry name" value="RING-Ubox_WDSUB1-like"/>
    <property type="match status" value="1"/>
</dbReference>
<accession>A0AAD8IX87</accession>
<keyword evidence="6" id="KW-0833">Ubl conjugation pathway</keyword>
<dbReference type="InterPro" id="IPR051348">
    <property type="entry name" value="U-box_ubiquitin_ligases"/>
</dbReference>
<dbReference type="InterPro" id="IPR003613">
    <property type="entry name" value="Ubox_domain"/>
</dbReference>
<dbReference type="PROSITE" id="PS51698">
    <property type="entry name" value="U_BOX"/>
    <property type="match status" value="1"/>
</dbReference>
<dbReference type="SUPFAM" id="SSF56112">
    <property type="entry name" value="Protein kinase-like (PK-like)"/>
    <property type="match status" value="1"/>
</dbReference>
<dbReference type="SUPFAM" id="SSF57850">
    <property type="entry name" value="RING/U-box"/>
    <property type="match status" value="1"/>
</dbReference>